<keyword evidence="3" id="KW-1185">Reference proteome</keyword>
<evidence type="ECO:0000313" key="3">
    <source>
        <dbReference type="Proteomes" id="UP000198701"/>
    </source>
</evidence>
<evidence type="ECO:0000256" key="1">
    <source>
        <dbReference type="SAM" id="MobiDB-lite"/>
    </source>
</evidence>
<organism evidence="2 3">
    <name type="scientific">Cryobacterium psychrotolerans</name>
    <dbReference type="NCBI Taxonomy" id="386301"/>
    <lineage>
        <taxon>Bacteria</taxon>
        <taxon>Bacillati</taxon>
        <taxon>Actinomycetota</taxon>
        <taxon>Actinomycetes</taxon>
        <taxon>Micrococcales</taxon>
        <taxon>Microbacteriaceae</taxon>
        <taxon>Cryobacterium</taxon>
    </lineage>
</organism>
<dbReference type="EMBL" id="FNFU01000001">
    <property type="protein sequence ID" value="SDJ85922.1"/>
    <property type="molecule type" value="Genomic_DNA"/>
</dbReference>
<evidence type="ECO:0000313" key="2">
    <source>
        <dbReference type="EMBL" id="SDJ85922.1"/>
    </source>
</evidence>
<feature type="region of interest" description="Disordered" evidence="1">
    <location>
        <begin position="1"/>
        <end position="22"/>
    </location>
</feature>
<accession>A0A1G8X5N1</accession>
<dbReference type="OrthoDB" id="9781481at2"/>
<gene>
    <name evidence="2" type="ORF">SAMN05216282_10199</name>
</gene>
<protein>
    <submittedName>
        <fullName evidence="2">Uncharacterized protein</fullName>
    </submittedName>
</protein>
<name>A0A1G8X5N1_9MICO</name>
<proteinExistence type="predicted"/>
<dbReference type="AlphaFoldDB" id="A0A1G8X5N1"/>
<reference evidence="2 3" key="1">
    <citation type="submission" date="2016-10" db="EMBL/GenBank/DDBJ databases">
        <authorList>
            <person name="de Groot N.N."/>
        </authorList>
    </citation>
    <scope>NUCLEOTIDE SEQUENCE [LARGE SCALE GENOMIC DNA]</scope>
    <source>
        <strain evidence="2 3">CGMCC 1.5382</strain>
    </source>
</reference>
<dbReference type="Proteomes" id="UP000198701">
    <property type="component" value="Unassembled WGS sequence"/>
</dbReference>
<dbReference type="RefSeq" id="WP_135109457.1">
    <property type="nucleotide sequence ID" value="NZ_FNFU01000001.1"/>
</dbReference>
<sequence>MARIRSMKHSISSGRIHPTDTDAEWTVVTSPTGDKYLQITTFGSDSRVSDPKPSQTIQINAEIAGELQRILAATFGIPS</sequence>